<dbReference type="EnsemblMetazoa" id="XM_014386254.2">
    <property type="protein sequence ID" value="XP_014241740.1"/>
    <property type="gene ID" value="LOC106662277"/>
</dbReference>
<name>A0A8I6R9W3_CIMLE</name>
<dbReference type="OMA" id="HGISTMK"/>
<dbReference type="RefSeq" id="XP_014241740.1">
    <property type="nucleotide sequence ID" value="XM_014386254.2"/>
</dbReference>
<dbReference type="SMART" id="SM00700">
    <property type="entry name" value="JHBP"/>
    <property type="match status" value="1"/>
</dbReference>
<reference evidence="5" key="1">
    <citation type="submission" date="2022-01" db="UniProtKB">
        <authorList>
            <consortium name="EnsemblMetazoa"/>
        </authorList>
    </citation>
    <scope>IDENTIFICATION</scope>
</reference>
<comment type="similarity">
    <text evidence="3">Belongs to the TO family.</text>
</comment>
<dbReference type="PANTHER" id="PTHR11008">
    <property type="entry name" value="PROTEIN TAKEOUT-LIKE PROTEIN"/>
    <property type="match status" value="1"/>
</dbReference>
<dbReference type="GeneID" id="106662277"/>
<dbReference type="OrthoDB" id="8186595at2759"/>
<sequence>MSRLAVLLIAFAALTEAAKLPKSWKVCRRSDSKMNECLKVATKNAIQDLKNGNPQLGVLPLDPLRFDRLILDQGSGPVSIKLDFRNLDLIGISSAKVEKMKADWANYNLEAEVTFGKKIMLLGDYTISGKVLVLPITGAGKCNLTFDNFVAKLAAKGREVVKGNQKYMQVDKFTVAIETSRLHVYLANLFNGDKTLGNQMNIFLNENWQDILKELKPTISSAFGAAFKEIANRVFSKIPINQIAPM</sequence>
<evidence type="ECO:0008006" key="7">
    <source>
        <dbReference type="Google" id="ProtNLM"/>
    </source>
</evidence>
<accession>A0A8I6R9W3</accession>
<dbReference type="GO" id="GO:0005615">
    <property type="term" value="C:extracellular space"/>
    <property type="evidence" value="ECO:0007669"/>
    <property type="project" value="TreeGrafter"/>
</dbReference>
<feature type="chain" id="PRO_5035176368" description="Protein takeout" evidence="4">
    <location>
        <begin position="18"/>
        <end position="246"/>
    </location>
</feature>
<proteinExistence type="inferred from homology"/>
<protein>
    <recommendedName>
        <fullName evidence="7">Protein takeout</fullName>
    </recommendedName>
</protein>
<dbReference type="Pfam" id="PF06585">
    <property type="entry name" value="JHBP"/>
    <property type="match status" value="1"/>
</dbReference>
<dbReference type="PANTHER" id="PTHR11008:SF40">
    <property type="entry name" value="PROTEIN TAKEOUT"/>
    <property type="match status" value="1"/>
</dbReference>
<dbReference type="AlphaFoldDB" id="A0A8I6R9W3"/>
<dbReference type="GO" id="GO:0007623">
    <property type="term" value="P:circadian rhythm"/>
    <property type="evidence" value="ECO:0007669"/>
    <property type="project" value="UniProtKB-ARBA"/>
</dbReference>
<keyword evidence="6" id="KW-1185">Reference proteome</keyword>
<dbReference type="Gene3D" id="3.15.10.30">
    <property type="entry name" value="Haemolymph juvenile hormone binding protein"/>
    <property type="match status" value="1"/>
</dbReference>
<evidence type="ECO:0000256" key="3">
    <source>
        <dbReference type="ARBA" id="ARBA00060902"/>
    </source>
</evidence>
<keyword evidence="1 4" id="KW-0732">Signal</keyword>
<evidence type="ECO:0000313" key="6">
    <source>
        <dbReference type="Proteomes" id="UP000494040"/>
    </source>
</evidence>
<dbReference type="InterPro" id="IPR010562">
    <property type="entry name" value="Haemolymph_juvenile_hormone-bd"/>
</dbReference>
<keyword evidence="2" id="KW-0090">Biological rhythms</keyword>
<evidence type="ECO:0000313" key="5">
    <source>
        <dbReference type="EnsemblMetazoa" id="XP_014241740.1"/>
    </source>
</evidence>
<feature type="signal peptide" evidence="4">
    <location>
        <begin position="1"/>
        <end position="17"/>
    </location>
</feature>
<evidence type="ECO:0000256" key="4">
    <source>
        <dbReference type="SAM" id="SignalP"/>
    </source>
</evidence>
<organism evidence="5 6">
    <name type="scientific">Cimex lectularius</name>
    <name type="common">Bed bug</name>
    <name type="synonym">Acanthia lectularia</name>
    <dbReference type="NCBI Taxonomy" id="79782"/>
    <lineage>
        <taxon>Eukaryota</taxon>
        <taxon>Metazoa</taxon>
        <taxon>Ecdysozoa</taxon>
        <taxon>Arthropoda</taxon>
        <taxon>Hexapoda</taxon>
        <taxon>Insecta</taxon>
        <taxon>Pterygota</taxon>
        <taxon>Neoptera</taxon>
        <taxon>Paraneoptera</taxon>
        <taxon>Hemiptera</taxon>
        <taxon>Heteroptera</taxon>
        <taxon>Panheteroptera</taxon>
        <taxon>Cimicomorpha</taxon>
        <taxon>Cimicidae</taxon>
        <taxon>Cimex</taxon>
    </lineage>
</organism>
<dbReference type="FunFam" id="3.15.10.30:FF:000001">
    <property type="entry name" value="Takeout-like protein 1"/>
    <property type="match status" value="1"/>
</dbReference>
<evidence type="ECO:0000256" key="1">
    <source>
        <dbReference type="ARBA" id="ARBA00022729"/>
    </source>
</evidence>
<evidence type="ECO:0000256" key="2">
    <source>
        <dbReference type="ARBA" id="ARBA00023108"/>
    </source>
</evidence>
<dbReference type="InterPro" id="IPR038606">
    <property type="entry name" value="To_sf"/>
</dbReference>
<dbReference type="KEGG" id="clec:106662277"/>
<dbReference type="Proteomes" id="UP000494040">
    <property type="component" value="Unassembled WGS sequence"/>
</dbReference>